<proteinExistence type="predicted"/>
<dbReference type="OrthoDB" id="3553439at2759"/>
<evidence type="ECO:0000313" key="1">
    <source>
        <dbReference type="EMBL" id="KAH7267753.1"/>
    </source>
</evidence>
<keyword evidence="2" id="KW-1185">Reference proteome</keyword>
<sequence length="122" mass="13558">MVAATNFWNPVGWDLGALVVDARETAPQTITWDCYKPIIHEDAGTPTELMLLAALVTRPMVVRVFSCGFSRDVESAVEITTKTTSAYLPDLEIENAVVELYLLRGVMLPWGAIAYHADRMEE</sequence>
<evidence type="ECO:0000313" key="2">
    <source>
        <dbReference type="Proteomes" id="UP000720189"/>
    </source>
</evidence>
<dbReference type="EMBL" id="JAGMUX010000002">
    <property type="protein sequence ID" value="KAH7267753.1"/>
    <property type="molecule type" value="Genomic_DNA"/>
</dbReference>
<dbReference type="GeneID" id="70228686"/>
<gene>
    <name evidence="1" type="ORF">BKA55DRAFT_685035</name>
</gene>
<accession>A0A9P9KSS8</accession>
<dbReference type="Proteomes" id="UP000720189">
    <property type="component" value="Unassembled WGS sequence"/>
</dbReference>
<name>A0A9P9KSS8_FUSRE</name>
<dbReference type="AlphaFoldDB" id="A0A9P9KSS8"/>
<organism evidence="1 2">
    <name type="scientific">Fusarium redolens</name>
    <dbReference type="NCBI Taxonomy" id="48865"/>
    <lineage>
        <taxon>Eukaryota</taxon>
        <taxon>Fungi</taxon>
        <taxon>Dikarya</taxon>
        <taxon>Ascomycota</taxon>
        <taxon>Pezizomycotina</taxon>
        <taxon>Sordariomycetes</taxon>
        <taxon>Hypocreomycetidae</taxon>
        <taxon>Hypocreales</taxon>
        <taxon>Nectriaceae</taxon>
        <taxon>Fusarium</taxon>
        <taxon>Fusarium redolens species complex</taxon>
    </lineage>
</organism>
<dbReference type="RefSeq" id="XP_046055572.1">
    <property type="nucleotide sequence ID" value="XM_046198732.1"/>
</dbReference>
<protein>
    <submittedName>
        <fullName evidence="1">Uncharacterized protein</fullName>
    </submittedName>
</protein>
<comment type="caution">
    <text evidence="1">The sequence shown here is derived from an EMBL/GenBank/DDBJ whole genome shotgun (WGS) entry which is preliminary data.</text>
</comment>
<reference evidence="1" key="1">
    <citation type="journal article" date="2021" name="Nat. Commun.">
        <title>Genetic determinants of endophytism in the Arabidopsis root mycobiome.</title>
        <authorList>
            <person name="Mesny F."/>
            <person name="Miyauchi S."/>
            <person name="Thiergart T."/>
            <person name="Pickel B."/>
            <person name="Atanasova L."/>
            <person name="Karlsson M."/>
            <person name="Huettel B."/>
            <person name="Barry K.W."/>
            <person name="Haridas S."/>
            <person name="Chen C."/>
            <person name="Bauer D."/>
            <person name="Andreopoulos W."/>
            <person name="Pangilinan J."/>
            <person name="LaButti K."/>
            <person name="Riley R."/>
            <person name="Lipzen A."/>
            <person name="Clum A."/>
            <person name="Drula E."/>
            <person name="Henrissat B."/>
            <person name="Kohler A."/>
            <person name="Grigoriev I.V."/>
            <person name="Martin F.M."/>
            <person name="Hacquard S."/>
        </authorList>
    </citation>
    <scope>NUCLEOTIDE SEQUENCE</scope>
    <source>
        <strain evidence="1">MPI-CAGE-AT-0023</strain>
    </source>
</reference>